<dbReference type="RefSeq" id="XP_003955281.1">
    <property type="nucleotide sequence ID" value="XM_003955232.1"/>
</dbReference>
<evidence type="ECO:0000256" key="7">
    <source>
        <dbReference type="PROSITE-ProRule" id="PRU00042"/>
    </source>
</evidence>
<dbReference type="GeneID" id="13886032"/>
<dbReference type="PANTHER" id="PTHR40626:SF32">
    <property type="entry name" value="ZINC FINGER PROTEIN RST2"/>
    <property type="match status" value="1"/>
</dbReference>
<dbReference type="SMART" id="SM00355">
    <property type="entry name" value="ZnF_C2H2"/>
    <property type="match status" value="2"/>
</dbReference>
<dbReference type="PROSITE" id="PS50157">
    <property type="entry name" value="ZINC_FINGER_C2H2_2"/>
    <property type="match status" value="2"/>
</dbReference>
<dbReference type="SUPFAM" id="SSF57667">
    <property type="entry name" value="beta-beta-alpha zinc fingers"/>
    <property type="match status" value="1"/>
</dbReference>
<reference evidence="10 11" key="1">
    <citation type="journal article" date="2011" name="Proc. Natl. Acad. Sci. U.S.A.">
        <title>Evolutionary erosion of yeast sex chromosomes by mating-type switching accidents.</title>
        <authorList>
            <person name="Gordon J.L."/>
            <person name="Armisen D."/>
            <person name="Proux-Wera E."/>
            <person name="Oheigeartaigh S.S."/>
            <person name="Byrne K.P."/>
            <person name="Wolfe K.H."/>
        </authorList>
    </citation>
    <scope>NUCLEOTIDE SEQUENCE [LARGE SCALE GENOMIC DNA]</scope>
    <source>
        <strain evidence="11">ATCC 22294 / BCRC 22015 / CBS 2517 / CECT 1963 / NBRC 1671 / NRRL Y-8276</strain>
    </source>
</reference>
<keyword evidence="2" id="KW-0479">Metal-binding</keyword>
<evidence type="ECO:0000256" key="5">
    <source>
        <dbReference type="ARBA" id="ARBA00022833"/>
    </source>
</evidence>
<keyword evidence="11" id="KW-1185">Reference proteome</keyword>
<dbReference type="GO" id="GO:0008270">
    <property type="term" value="F:zinc ion binding"/>
    <property type="evidence" value="ECO:0007669"/>
    <property type="project" value="UniProtKB-KW"/>
</dbReference>
<organism evidence="10 11">
    <name type="scientific">Kazachstania africana (strain ATCC 22294 / BCRC 22015 / CBS 2517 / CECT 1963 / NBRC 1671 / NRRL Y-8276)</name>
    <name type="common">Yeast</name>
    <name type="synonym">Kluyveromyces africanus</name>
    <dbReference type="NCBI Taxonomy" id="1071382"/>
    <lineage>
        <taxon>Eukaryota</taxon>
        <taxon>Fungi</taxon>
        <taxon>Dikarya</taxon>
        <taxon>Ascomycota</taxon>
        <taxon>Saccharomycotina</taxon>
        <taxon>Saccharomycetes</taxon>
        <taxon>Saccharomycetales</taxon>
        <taxon>Saccharomycetaceae</taxon>
        <taxon>Kazachstania</taxon>
    </lineage>
</organism>
<gene>
    <name evidence="10" type="primary">KAFR0A07120</name>
    <name evidence="10" type="ORF">KAFR_0A07120</name>
</gene>
<dbReference type="AlphaFoldDB" id="H2AP46"/>
<dbReference type="InterPro" id="IPR051059">
    <property type="entry name" value="VerF-like"/>
</dbReference>
<evidence type="ECO:0000256" key="4">
    <source>
        <dbReference type="ARBA" id="ARBA00022771"/>
    </source>
</evidence>
<dbReference type="Gene3D" id="3.30.160.60">
    <property type="entry name" value="Classic Zinc Finger"/>
    <property type="match status" value="2"/>
</dbReference>
<dbReference type="HOGENOM" id="CLU_882966_0_0_1"/>
<feature type="domain" description="C2H2-type" evidence="9">
    <location>
        <begin position="26"/>
        <end position="56"/>
    </location>
</feature>
<dbReference type="FunCoup" id="H2AP46">
    <property type="interactions" value="169"/>
</dbReference>
<protein>
    <recommendedName>
        <fullName evidence="9">C2H2-type domain-containing protein</fullName>
    </recommendedName>
</protein>
<evidence type="ECO:0000313" key="11">
    <source>
        <dbReference type="Proteomes" id="UP000005220"/>
    </source>
</evidence>
<feature type="region of interest" description="Disordered" evidence="8">
    <location>
        <begin position="256"/>
        <end position="285"/>
    </location>
</feature>
<proteinExistence type="predicted"/>
<keyword evidence="4 7" id="KW-0863">Zinc-finger</keyword>
<evidence type="ECO:0000256" key="1">
    <source>
        <dbReference type="ARBA" id="ARBA00004123"/>
    </source>
</evidence>
<dbReference type="PROSITE" id="PS00028">
    <property type="entry name" value="ZINC_FINGER_C2H2_1"/>
    <property type="match status" value="1"/>
</dbReference>
<comment type="subcellular location">
    <subcellularLocation>
        <location evidence="1">Nucleus</location>
    </subcellularLocation>
</comment>
<dbReference type="PANTHER" id="PTHR40626">
    <property type="entry name" value="MIP31509P"/>
    <property type="match status" value="1"/>
</dbReference>
<dbReference type="STRING" id="1071382.H2AP46"/>
<evidence type="ECO:0000313" key="10">
    <source>
        <dbReference type="EMBL" id="CCF56146.1"/>
    </source>
</evidence>
<dbReference type="GO" id="GO:0000981">
    <property type="term" value="F:DNA-binding transcription factor activity, RNA polymerase II-specific"/>
    <property type="evidence" value="ECO:0007669"/>
    <property type="project" value="InterPro"/>
</dbReference>
<dbReference type="KEGG" id="kaf:KAFR_0A07120"/>
<feature type="compositionally biased region" description="Basic and acidic residues" evidence="8">
    <location>
        <begin position="257"/>
        <end position="284"/>
    </location>
</feature>
<dbReference type="GO" id="GO:0005634">
    <property type="term" value="C:nucleus"/>
    <property type="evidence" value="ECO:0007669"/>
    <property type="project" value="UniProtKB-SubCell"/>
</dbReference>
<keyword evidence="3" id="KW-0677">Repeat</keyword>
<evidence type="ECO:0000256" key="3">
    <source>
        <dbReference type="ARBA" id="ARBA00022737"/>
    </source>
</evidence>
<feature type="domain" description="C2H2-type" evidence="9">
    <location>
        <begin position="57"/>
        <end position="81"/>
    </location>
</feature>
<accession>H2AP46</accession>
<keyword evidence="6" id="KW-0539">Nucleus</keyword>
<evidence type="ECO:0000256" key="6">
    <source>
        <dbReference type="ARBA" id="ARBA00023242"/>
    </source>
</evidence>
<dbReference type="eggNOG" id="KOG1721">
    <property type="taxonomic scope" value="Eukaryota"/>
</dbReference>
<dbReference type="GO" id="GO:0000978">
    <property type="term" value="F:RNA polymerase II cis-regulatory region sequence-specific DNA binding"/>
    <property type="evidence" value="ECO:0007669"/>
    <property type="project" value="InterPro"/>
</dbReference>
<dbReference type="Pfam" id="PF00096">
    <property type="entry name" value="zf-C2H2"/>
    <property type="match status" value="2"/>
</dbReference>
<evidence type="ECO:0000259" key="9">
    <source>
        <dbReference type="PROSITE" id="PS50157"/>
    </source>
</evidence>
<sequence length="315" mass="36381">MGDQKRAKNNSEIQKEKSSRVNKKTFKCTGFEDCNMAFTRAEHLVRHIRKHTGEKPFQCYICLKFFSRVDNLKQHRDTVHSRINYPPSYFTNAHLQNGHNQLIMEDQNNLRHVHSNSTDTNNTPIILDQSDMHSNKLNISYNFDPTQRQKAYPLSVQQQQYFHNTFDQNFINHMHGQPYPMPMQPQVPIVTHPMHTQQPAPPTNQFPFHSPMPLSPPPAWLMQASHDITTFPVQITSSSEISSLPAEVLKITKNSKLKKEDSKARRTKRPEKVVEHIKTSDKTCKSATENINHATDEGEEDKDANARLSLNYIIS</sequence>
<dbReference type="GO" id="GO:0000785">
    <property type="term" value="C:chromatin"/>
    <property type="evidence" value="ECO:0007669"/>
    <property type="project" value="TreeGrafter"/>
</dbReference>
<dbReference type="Proteomes" id="UP000005220">
    <property type="component" value="Chromosome 1"/>
</dbReference>
<dbReference type="EMBL" id="HE650821">
    <property type="protein sequence ID" value="CCF56146.1"/>
    <property type="molecule type" value="Genomic_DNA"/>
</dbReference>
<keyword evidence="5" id="KW-0862">Zinc</keyword>
<name>H2AP46_KAZAF</name>
<evidence type="ECO:0000256" key="2">
    <source>
        <dbReference type="ARBA" id="ARBA00022723"/>
    </source>
</evidence>
<dbReference type="FunFam" id="3.30.160.60:FF:002343">
    <property type="entry name" value="Zinc finger protein 33A"/>
    <property type="match status" value="1"/>
</dbReference>
<dbReference type="OrthoDB" id="10018191at2759"/>
<dbReference type="InterPro" id="IPR036236">
    <property type="entry name" value="Znf_C2H2_sf"/>
</dbReference>
<dbReference type="InParanoid" id="H2AP46"/>
<dbReference type="InterPro" id="IPR013087">
    <property type="entry name" value="Znf_C2H2_type"/>
</dbReference>
<evidence type="ECO:0000256" key="8">
    <source>
        <dbReference type="SAM" id="MobiDB-lite"/>
    </source>
</evidence>